<dbReference type="Proteomes" id="UP000501240">
    <property type="component" value="Chromosome"/>
</dbReference>
<dbReference type="PANTHER" id="PTHR38593:SF1">
    <property type="entry name" value="BLR2558 PROTEIN"/>
    <property type="match status" value="1"/>
</dbReference>
<proteinExistence type="predicted"/>
<gene>
    <name evidence="2" type="ORF">ACTIVE_8135</name>
</gene>
<evidence type="ECO:0000313" key="2">
    <source>
        <dbReference type="EMBL" id="QKG26482.1"/>
    </source>
</evidence>
<dbReference type="AlphaFoldDB" id="A0A7D3ZTX7"/>
<accession>A0A7D3ZTX7</accession>
<keyword evidence="3" id="KW-1185">Reference proteome</keyword>
<dbReference type="InterPro" id="IPR012347">
    <property type="entry name" value="Ferritin-like"/>
</dbReference>
<dbReference type="RefSeq" id="WP_173099910.1">
    <property type="nucleotide sequence ID" value="NZ_CP053892.1"/>
</dbReference>
<name>A0A7D3ZTX7_ACTVE</name>
<dbReference type="PANTHER" id="PTHR38593">
    <property type="entry name" value="BLR2558 PROTEIN"/>
    <property type="match status" value="1"/>
</dbReference>
<dbReference type="Gene3D" id="1.20.1260.10">
    <property type="match status" value="1"/>
</dbReference>
<feature type="domain" description="DUF4142" evidence="1">
    <location>
        <begin position="67"/>
        <end position="198"/>
    </location>
</feature>
<sequence>MRNSYGVAELRRLPRFGLRRGRGLLLLAGAAVLAAALALLLNPRVAPANGVDKGATVPSKWGPLSAQDRLLLVKVRQAGLWEMPASQMAVRRGASPRVREIGKIINQEHLQLDADTRATAEQLGVTLPAIPNGTQRSYLRELSGLDGKAFDTDYVFRMRSAHGQVLPFAAKARVQSQNTIIRAYAERGMRFVLHHIQLLESTGLVTKSALH</sequence>
<dbReference type="EMBL" id="CP053892">
    <property type="protein sequence ID" value="QKG26482.1"/>
    <property type="molecule type" value="Genomic_DNA"/>
</dbReference>
<organism evidence="2 3">
    <name type="scientific">Actinomadura verrucosospora</name>
    <dbReference type="NCBI Taxonomy" id="46165"/>
    <lineage>
        <taxon>Bacteria</taxon>
        <taxon>Bacillati</taxon>
        <taxon>Actinomycetota</taxon>
        <taxon>Actinomycetes</taxon>
        <taxon>Streptosporangiales</taxon>
        <taxon>Thermomonosporaceae</taxon>
        <taxon>Actinomadura</taxon>
    </lineage>
</organism>
<dbReference type="InterPro" id="IPR025419">
    <property type="entry name" value="DUF4142"/>
</dbReference>
<reference evidence="2 3" key="1">
    <citation type="submission" date="2020-05" db="EMBL/GenBank/DDBJ databases">
        <title>Actinomadura verrucosospora NRRL-B18236 (PFL_A860) Genome sequencing and assembly.</title>
        <authorList>
            <person name="Samborskyy M."/>
        </authorList>
    </citation>
    <scope>NUCLEOTIDE SEQUENCE [LARGE SCALE GENOMIC DNA]</scope>
    <source>
        <strain evidence="2 3">NRRL:B18236</strain>
    </source>
</reference>
<dbReference type="Pfam" id="PF13628">
    <property type="entry name" value="DUF4142"/>
    <property type="match status" value="1"/>
</dbReference>
<evidence type="ECO:0000259" key="1">
    <source>
        <dbReference type="Pfam" id="PF13628"/>
    </source>
</evidence>
<protein>
    <submittedName>
        <fullName evidence="2">Secreted protein</fullName>
    </submittedName>
</protein>
<evidence type="ECO:0000313" key="3">
    <source>
        <dbReference type="Proteomes" id="UP000501240"/>
    </source>
</evidence>